<feature type="compositionally biased region" description="Polar residues" evidence="1">
    <location>
        <begin position="427"/>
        <end position="442"/>
    </location>
</feature>
<feature type="compositionally biased region" description="Basic and acidic residues" evidence="1">
    <location>
        <begin position="623"/>
        <end position="638"/>
    </location>
</feature>
<feature type="compositionally biased region" description="Polar residues" evidence="1">
    <location>
        <begin position="122"/>
        <end position="137"/>
    </location>
</feature>
<feature type="compositionally biased region" description="Polar residues" evidence="1">
    <location>
        <begin position="779"/>
        <end position="816"/>
    </location>
</feature>
<dbReference type="Proteomes" id="UP000092666">
    <property type="component" value="Unassembled WGS sequence"/>
</dbReference>
<evidence type="ECO:0000313" key="2">
    <source>
        <dbReference type="EMBL" id="OCF35652.1"/>
    </source>
</evidence>
<feature type="compositionally biased region" description="Basic and acidic residues" evidence="1">
    <location>
        <begin position="687"/>
        <end position="697"/>
    </location>
</feature>
<feature type="compositionally biased region" description="Polar residues" evidence="1">
    <location>
        <begin position="590"/>
        <end position="603"/>
    </location>
</feature>
<feature type="compositionally biased region" description="Basic and acidic residues" evidence="1">
    <location>
        <begin position="310"/>
        <end position="319"/>
    </location>
</feature>
<keyword evidence="3" id="KW-1185">Reference proteome</keyword>
<reference evidence="2 3" key="1">
    <citation type="submission" date="2013-07" db="EMBL/GenBank/DDBJ databases">
        <title>The Genome Sequence of Cryptococcus heveanensis BCC8398.</title>
        <authorList>
            <consortium name="The Broad Institute Genome Sequencing Platform"/>
            <person name="Cuomo C."/>
            <person name="Litvintseva A."/>
            <person name="Chen Y."/>
            <person name="Heitman J."/>
            <person name="Sun S."/>
            <person name="Springer D."/>
            <person name="Dromer F."/>
            <person name="Young S.K."/>
            <person name="Zeng Q."/>
            <person name="Gargeya S."/>
            <person name="Fitzgerald M."/>
            <person name="Abouelleil A."/>
            <person name="Alvarado L."/>
            <person name="Berlin A.M."/>
            <person name="Chapman S.B."/>
            <person name="Dewar J."/>
            <person name="Goldberg J."/>
            <person name="Griggs A."/>
            <person name="Gujja S."/>
            <person name="Hansen M."/>
            <person name="Howarth C."/>
            <person name="Imamovic A."/>
            <person name="Larimer J."/>
            <person name="McCowan C."/>
            <person name="Murphy C."/>
            <person name="Pearson M."/>
            <person name="Priest M."/>
            <person name="Roberts A."/>
            <person name="Saif S."/>
            <person name="Shea T."/>
            <person name="Sykes S."/>
            <person name="Wortman J."/>
            <person name="Nusbaum C."/>
            <person name="Birren B."/>
        </authorList>
    </citation>
    <scope>NUCLEOTIDE SEQUENCE [LARGE SCALE GENOMIC DNA]</scope>
    <source>
        <strain evidence="2 3">BCC8398</strain>
    </source>
</reference>
<feature type="region of interest" description="Disordered" evidence="1">
    <location>
        <begin position="584"/>
        <end position="660"/>
    </location>
</feature>
<protein>
    <submittedName>
        <fullName evidence="2">Uncharacterized protein</fullName>
    </submittedName>
</protein>
<feature type="region of interest" description="Disordered" evidence="1">
    <location>
        <begin position="305"/>
        <end position="532"/>
    </location>
</feature>
<dbReference type="AlphaFoldDB" id="A0A1B9GXA8"/>
<feature type="compositionally biased region" description="Low complexity" evidence="1">
    <location>
        <begin position="185"/>
        <end position="196"/>
    </location>
</feature>
<feature type="region of interest" description="Disordered" evidence="1">
    <location>
        <begin position="770"/>
        <end position="841"/>
    </location>
</feature>
<reference evidence="3" key="2">
    <citation type="submission" date="2013-12" db="EMBL/GenBank/DDBJ databases">
        <title>Evolution of pathogenesis and genome organization in the Tremellales.</title>
        <authorList>
            <person name="Cuomo C."/>
            <person name="Litvintseva A."/>
            <person name="Heitman J."/>
            <person name="Chen Y."/>
            <person name="Sun S."/>
            <person name="Springer D."/>
            <person name="Dromer F."/>
            <person name="Young S."/>
            <person name="Zeng Q."/>
            <person name="Chapman S."/>
            <person name="Gujja S."/>
            <person name="Saif S."/>
            <person name="Birren B."/>
        </authorList>
    </citation>
    <scope>NUCLEOTIDE SEQUENCE [LARGE SCALE GENOMIC DNA]</scope>
    <source>
        <strain evidence="3">BCC8398</strain>
    </source>
</reference>
<feature type="compositionally biased region" description="Polar residues" evidence="1">
    <location>
        <begin position="320"/>
        <end position="341"/>
    </location>
</feature>
<proteinExistence type="predicted"/>
<organism evidence="2 3">
    <name type="scientific">Kwoniella heveanensis BCC8398</name>
    <dbReference type="NCBI Taxonomy" id="1296120"/>
    <lineage>
        <taxon>Eukaryota</taxon>
        <taxon>Fungi</taxon>
        <taxon>Dikarya</taxon>
        <taxon>Basidiomycota</taxon>
        <taxon>Agaricomycotina</taxon>
        <taxon>Tremellomycetes</taxon>
        <taxon>Tremellales</taxon>
        <taxon>Cryptococcaceae</taxon>
        <taxon>Kwoniella</taxon>
    </lineage>
</organism>
<feature type="region of interest" description="Disordered" evidence="1">
    <location>
        <begin position="1"/>
        <end position="210"/>
    </location>
</feature>
<dbReference type="OrthoDB" id="2564831at2759"/>
<gene>
    <name evidence="2" type="ORF">I316_02707</name>
</gene>
<dbReference type="EMBL" id="KI669498">
    <property type="protein sequence ID" value="OCF35652.1"/>
    <property type="molecule type" value="Genomic_DNA"/>
</dbReference>
<feature type="compositionally biased region" description="Low complexity" evidence="1">
    <location>
        <begin position="367"/>
        <end position="380"/>
    </location>
</feature>
<feature type="compositionally biased region" description="Polar residues" evidence="1">
    <location>
        <begin position="381"/>
        <end position="401"/>
    </location>
</feature>
<evidence type="ECO:0000313" key="3">
    <source>
        <dbReference type="Proteomes" id="UP000092666"/>
    </source>
</evidence>
<feature type="region of interest" description="Disordered" evidence="1">
    <location>
        <begin position="683"/>
        <end position="756"/>
    </location>
</feature>
<feature type="compositionally biased region" description="Polar residues" evidence="1">
    <location>
        <begin position="972"/>
        <end position="991"/>
    </location>
</feature>
<accession>A0A1B9GXA8</accession>
<feature type="compositionally biased region" description="Polar residues" evidence="1">
    <location>
        <begin position="733"/>
        <end position="745"/>
    </location>
</feature>
<evidence type="ECO:0000256" key="1">
    <source>
        <dbReference type="SAM" id="MobiDB-lite"/>
    </source>
</evidence>
<feature type="region of interest" description="Disordered" evidence="1">
    <location>
        <begin position="929"/>
        <end position="1038"/>
    </location>
</feature>
<name>A0A1B9GXA8_9TREE</name>
<sequence length="1038" mass="109589">MAPSLSFDAKAPKSPKSPKRFFVFPMPGATSPDGEAVPPLPSLASFTNSRGRRGKHTPSSSISSFSSSSITALGGGGAAVSTSGGGGGGFSGATVVRTPQEALEGIRCLSPAPEPPSASTSFTMSGDHTPRSASNNPLPSPMRAFHAQRLPYPSHPSQSYKHNHFGEHGHTQSMSASFDRPTFASTTSSPHSSSSHGHGHGRPGGVHRSNSAREELRDPMVGGTPLSPAPMRSAVVGLRGVLKSSSTSPLDAYGLGVGHSLGASAGAGMGIDDSWARELLSPSLVSELSLGAPLDSSFISTTSIAMSEENSTKEEDQKEPSTNIAMPHTTSRSGSIESRAQASWAPLSPVVREKTSFSSLIPPTPAPTSSTYTTQSQGSSRITSPNQATKRPSGTFSSHVRSPSTPSTPSPPTSYIPTHVRAPSSPGPSASTFVNTTFSKSAPVSKRTSPITPLSPPIPSKSARRPSLLSHTGTLRPPPASSSASSKGTTPFPVLSQARSVKPDPRDQNEAETAPFHATLLSQTSKPLPDGEEDTVLLRFEFAYSLDDPPNNEMLTLPLEVLRKGGQSRLLSWVEGHLTKEIDDIKSPVPSMSNPQKSDQTSKPAIEKGVTARTSVTVTLVDGRPESDLESAETEKKKSVATVPDMTDGESAEESDLESDNGLSALLRDEYLRSFVIAEPDSPTLRHAHDDDRHHSPAVENDETNNHLSVPDNDAAENTSISKESHWGKAETNPAQPDQQSSRKWTSGFGKRVPGRGKNQYIQLLSRFPLPSFPSSQSGKTAASETGSSGIQTTPAPPRTSSLGVNATQPANAASHSTPTSLPSPIPISKKRANRPSPRLELPAKPSFELLSPLQEVAEARLRELRIFLTREAGVWHRIAHRLISGSWGDERSSIPAPAYMVNRLLQEVKWAGMEELVAELGGAASYVESDHASSDPQLKGKSKSISPRCGPSPPITPGMWWAEVGPPPSPSNGRSDQQCPTRSRSKTLGSRYSGASGDGSGCGSGDSQSEGHGTITQSQRDMRKQKSMVLKGGKGYI</sequence>
<feature type="compositionally biased region" description="Gly residues" evidence="1">
    <location>
        <begin position="73"/>
        <end position="91"/>
    </location>
</feature>
<feature type="compositionally biased region" description="Acidic residues" evidence="1">
    <location>
        <begin position="647"/>
        <end position="659"/>
    </location>
</feature>
<feature type="compositionally biased region" description="Low complexity" evidence="1">
    <location>
        <begin position="59"/>
        <end position="70"/>
    </location>
</feature>